<name>A0A059FGD5_9PROT</name>
<keyword evidence="9 11" id="KW-0472">Membrane</keyword>
<keyword evidence="6" id="KW-0408">Iron</keyword>
<accession>A0A059FGD5</accession>
<dbReference type="AlphaFoldDB" id="A0A059FGD5"/>
<keyword evidence="16" id="KW-0675">Receptor</keyword>
<evidence type="ECO:0000256" key="11">
    <source>
        <dbReference type="PROSITE-ProRule" id="PRU01360"/>
    </source>
</evidence>
<evidence type="ECO:0000256" key="10">
    <source>
        <dbReference type="ARBA" id="ARBA00023237"/>
    </source>
</evidence>
<dbReference type="EMBL" id="ARYJ01000003">
    <property type="protein sequence ID" value="KCZ89677.1"/>
    <property type="molecule type" value="Genomic_DNA"/>
</dbReference>
<evidence type="ECO:0000256" key="4">
    <source>
        <dbReference type="ARBA" id="ARBA00022496"/>
    </source>
</evidence>
<evidence type="ECO:0000256" key="2">
    <source>
        <dbReference type="ARBA" id="ARBA00022448"/>
    </source>
</evidence>
<evidence type="ECO:0000256" key="13">
    <source>
        <dbReference type="SAM" id="SignalP"/>
    </source>
</evidence>
<dbReference type="Pfam" id="PF00593">
    <property type="entry name" value="TonB_dep_Rec_b-barrel"/>
    <property type="match status" value="1"/>
</dbReference>
<reference evidence="16 17" key="1">
    <citation type="journal article" date="2014" name="Antonie Van Leeuwenhoek">
        <title>Hyphomonas beringensis sp. nov. and Hyphomonas chukchiensis sp. nov., isolated from surface seawater of the Bering Sea and Chukchi Sea.</title>
        <authorList>
            <person name="Li C."/>
            <person name="Lai Q."/>
            <person name="Li G."/>
            <person name="Dong C."/>
            <person name="Wang J."/>
            <person name="Liao Y."/>
            <person name="Shao Z."/>
        </authorList>
    </citation>
    <scope>NUCLEOTIDE SEQUENCE [LARGE SCALE GENOMIC DNA]</scope>
    <source>
        <strain evidence="16 17">VP2</strain>
    </source>
</reference>
<keyword evidence="2 11" id="KW-0813">Transport</keyword>
<dbReference type="InterPro" id="IPR012910">
    <property type="entry name" value="Plug_dom"/>
</dbReference>
<evidence type="ECO:0000256" key="12">
    <source>
        <dbReference type="RuleBase" id="RU003357"/>
    </source>
</evidence>
<protein>
    <submittedName>
        <fullName evidence="16">Outer membrane receptor (OMR) family protein</fullName>
    </submittedName>
</protein>
<dbReference type="Proteomes" id="UP000024816">
    <property type="component" value="Unassembled WGS sequence"/>
</dbReference>
<feature type="signal peptide" evidence="13">
    <location>
        <begin position="1"/>
        <end position="26"/>
    </location>
</feature>
<dbReference type="InterPro" id="IPR000531">
    <property type="entry name" value="Beta-barrel_TonB"/>
</dbReference>
<feature type="domain" description="TonB-dependent receptor plug" evidence="15">
    <location>
        <begin position="60"/>
        <end position="168"/>
    </location>
</feature>
<organism evidence="16 17">
    <name type="scientific">Hyphomonas jannaschiana VP2</name>
    <dbReference type="NCBI Taxonomy" id="1280952"/>
    <lineage>
        <taxon>Bacteria</taxon>
        <taxon>Pseudomonadati</taxon>
        <taxon>Pseudomonadota</taxon>
        <taxon>Alphaproteobacteria</taxon>
        <taxon>Hyphomonadales</taxon>
        <taxon>Hyphomonadaceae</taxon>
        <taxon>Hyphomonas</taxon>
    </lineage>
</organism>
<evidence type="ECO:0000256" key="7">
    <source>
        <dbReference type="ARBA" id="ARBA00023065"/>
    </source>
</evidence>
<dbReference type="GO" id="GO:0006826">
    <property type="term" value="P:iron ion transport"/>
    <property type="evidence" value="ECO:0007669"/>
    <property type="project" value="UniProtKB-KW"/>
</dbReference>
<dbReference type="Gene3D" id="2.40.170.20">
    <property type="entry name" value="TonB-dependent receptor, beta-barrel domain"/>
    <property type="match status" value="2"/>
</dbReference>
<comment type="caution">
    <text evidence="16">The sequence shown here is derived from an EMBL/GenBank/DDBJ whole genome shotgun (WGS) entry which is preliminary data.</text>
</comment>
<dbReference type="PROSITE" id="PS52016">
    <property type="entry name" value="TONB_DEPENDENT_REC_3"/>
    <property type="match status" value="1"/>
</dbReference>
<evidence type="ECO:0000256" key="5">
    <source>
        <dbReference type="ARBA" id="ARBA00022692"/>
    </source>
</evidence>
<keyword evidence="13" id="KW-0732">Signal</keyword>
<keyword evidence="4" id="KW-0410">Iron transport</keyword>
<keyword evidence="3 11" id="KW-1134">Transmembrane beta strand</keyword>
<keyword evidence="17" id="KW-1185">Reference proteome</keyword>
<dbReference type="PANTHER" id="PTHR32552">
    <property type="entry name" value="FERRICHROME IRON RECEPTOR-RELATED"/>
    <property type="match status" value="1"/>
</dbReference>
<evidence type="ECO:0000259" key="15">
    <source>
        <dbReference type="Pfam" id="PF07715"/>
    </source>
</evidence>
<dbReference type="PANTHER" id="PTHR32552:SF81">
    <property type="entry name" value="TONB-DEPENDENT OUTER MEMBRANE RECEPTOR"/>
    <property type="match status" value="1"/>
</dbReference>
<dbReference type="InterPro" id="IPR036942">
    <property type="entry name" value="Beta-barrel_TonB_sf"/>
</dbReference>
<evidence type="ECO:0000256" key="6">
    <source>
        <dbReference type="ARBA" id="ARBA00023004"/>
    </source>
</evidence>
<feature type="domain" description="TonB-dependent receptor-like beta-barrel" evidence="14">
    <location>
        <begin position="297"/>
        <end position="808"/>
    </location>
</feature>
<dbReference type="GO" id="GO:0009279">
    <property type="term" value="C:cell outer membrane"/>
    <property type="evidence" value="ECO:0007669"/>
    <property type="project" value="UniProtKB-SubCell"/>
</dbReference>
<evidence type="ECO:0000256" key="1">
    <source>
        <dbReference type="ARBA" id="ARBA00004571"/>
    </source>
</evidence>
<comment type="subcellular location">
    <subcellularLocation>
        <location evidence="1 11">Cell outer membrane</location>
        <topology evidence="1 11">Multi-pass membrane protein</topology>
    </subcellularLocation>
</comment>
<evidence type="ECO:0000259" key="14">
    <source>
        <dbReference type="Pfam" id="PF00593"/>
    </source>
</evidence>
<dbReference type="Pfam" id="PF07715">
    <property type="entry name" value="Plug"/>
    <property type="match status" value="1"/>
</dbReference>
<dbReference type="eggNOG" id="COG4773">
    <property type="taxonomic scope" value="Bacteria"/>
</dbReference>
<proteinExistence type="inferred from homology"/>
<dbReference type="SUPFAM" id="SSF56935">
    <property type="entry name" value="Porins"/>
    <property type="match status" value="1"/>
</dbReference>
<comment type="similarity">
    <text evidence="11 12">Belongs to the TonB-dependent receptor family.</text>
</comment>
<gene>
    <name evidence="16" type="ORF">HJA_05477</name>
</gene>
<dbReference type="PATRIC" id="fig|1280952.3.peg.1088"/>
<keyword evidence="10 11" id="KW-0998">Cell outer membrane</keyword>
<dbReference type="STRING" id="1280952.HJA_05477"/>
<keyword evidence="5 11" id="KW-0812">Transmembrane</keyword>
<keyword evidence="8 12" id="KW-0798">TonB box</keyword>
<evidence type="ECO:0000256" key="9">
    <source>
        <dbReference type="ARBA" id="ARBA00023136"/>
    </source>
</evidence>
<dbReference type="InterPro" id="IPR039426">
    <property type="entry name" value="TonB-dep_rcpt-like"/>
</dbReference>
<dbReference type="OrthoDB" id="7313036at2"/>
<evidence type="ECO:0000313" key="17">
    <source>
        <dbReference type="Proteomes" id="UP000024816"/>
    </source>
</evidence>
<feature type="chain" id="PRO_5001577355" evidence="13">
    <location>
        <begin position="27"/>
        <end position="845"/>
    </location>
</feature>
<evidence type="ECO:0000313" key="16">
    <source>
        <dbReference type="EMBL" id="KCZ89677.1"/>
    </source>
</evidence>
<evidence type="ECO:0000256" key="3">
    <source>
        <dbReference type="ARBA" id="ARBA00022452"/>
    </source>
</evidence>
<evidence type="ECO:0000256" key="8">
    <source>
        <dbReference type="ARBA" id="ARBA00023077"/>
    </source>
</evidence>
<sequence length="845" mass="90664">MSTSKSYSRAGFKAVLSLGVGLSALAASQVPAYAQEAGDEDSSRTLQTVTITATKREQTLQDVPVAVSVVDSSVIEQAEIVDLNDLQSIVPSLRIGQYQTSANTNFIIRGFGNGDNNAGIEPSVGVFIDGVYRSRSAAQISDLPNIQRVEVLRGPQSTLFGKNASAGVISIITEKPQYEWGGSAEGTVGNYNMFRVAGDITGPITDKVAFSLGANYNTRDGYADDLNTGSDINDRNRWGVRGQLLVEPTEDLSFRIIGDFDKIDETCCVAANVVNGMTGPAIFALGGQLDPEAPFSYEVYNNLDSSNDVENSGLSLQADYAFGFADLTSITAYRSSKLKTNQDSDFTSADLLARNSNDTDIDTFTQEVRLTSNGDGAVDWMIGGFYFDESVDIENQILYGDDIRGYIDFLSQGLLTGLEPLVFGVQPGFFFQPGQGMTEAYGQDNTAFSLFGTVDYHMTDRLTATVGLNYTQDNKDAYGNVVSTDTFSAIDLDPLSPYISQIAAGALLQQAGVDPTNPAAVGAFAAAYPDAFALIQSTAAGATSQLQLLQFFPQFVNFPNAVESGSTNDEDTTYTLRLAYDATDNVNVYASYATGFKASSWNLSRDSRPTAVGYANLVSAGLNPPNLTTGTRFAGPEESEVFEIGMKGAWNTFAVNLAVFDQKIKGFQSNIFTGTGFALANAGEQSTQGLEVDATWNPTENLTLGFAGTFLDPVYDSFENSSAGDISGAKPAGISEVSTSASALYTFNFEGLDAFIRGDWQYEGPSTYRDDPAEQAIIGQEREYNLFNASVGFTSESGISFTFWGRNIFDEQYIMAAFPSVAQLGSFSGYPSQPATYGVTVRKTF</sequence>
<keyword evidence="7" id="KW-0406">Ion transport</keyword>
<dbReference type="RefSeq" id="WP_081814546.1">
    <property type="nucleotide sequence ID" value="NZ_ARYJ01000003.1"/>
</dbReference>
<dbReference type="eggNOG" id="COG1629">
    <property type="taxonomic scope" value="Bacteria"/>
</dbReference>